<dbReference type="RefSeq" id="WP_205726498.1">
    <property type="nucleotide sequence ID" value="NZ_JAFHKR010000039.1"/>
</dbReference>
<dbReference type="InterPro" id="IPR015797">
    <property type="entry name" value="NUDIX_hydrolase-like_dom_sf"/>
</dbReference>
<dbReference type="PANTHER" id="PTHR10885:SF0">
    <property type="entry name" value="ISOPENTENYL-DIPHOSPHATE DELTA-ISOMERASE"/>
    <property type="match status" value="1"/>
</dbReference>
<dbReference type="GO" id="GO:0016787">
    <property type="term" value="F:hydrolase activity"/>
    <property type="evidence" value="ECO:0007669"/>
    <property type="project" value="UniProtKB-KW"/>
</dbReference>
<sequence length="214" mass="24855">MDSENLKIFSKDGKRLGVASRVEVHKNGYWHEAFHCWFISKMNDINYIDLQLRSKTKKENPYLLDITAAGHLLSHETISDGIREIKEEIGVDVTFDELLPLGVINYCTVKEEYIDNEFAHVFLYKSNYTLDDYILQQEEVSGIVRIKFDDFHDLWLGDKKEIRISGFEIDEGSKNIINQTASKDKFVKHPAPYYESVIKSIQSILNNENTTLQE</sequence>
<feature type="domain" description="Nudix hydrolase" evidence="1">
    <location>
        <begin position="29"/>
        <end position="170"/>
    </location>
</feature>
<accession>A0ABS2ZS66</accession>
<dbReference type="Proteomes" id="UP001296923">
    <property type="component" value="Unassembled WGS sequence"/>
</dbReference>
<dbReference type="PANTHER" id="PTHR10885">
    <property type="entry name" value="ISOPENTENYL-DIPHOSPHATE DELTA-ISOMERASE"/>
    <property type="match status" value="1"/>
</dbReference>
<dbReference type="PROSITE" id="PS51462">
    <property type="entry name" value="NUDIX"/>
    <property type="match status" value="1"/>
</dbReference>
<name>A0ABS2ZS66_9BACL</name>
<gene>
    <name evidence="2" type="ORF">JYA63_15580</name>
</gene>
<keyword evidence="2" id="KW-0378">Hydrolase</keyword>
<dbReference type="SUPFAM" id="SSF55811">
    <property type="entry name" value="Nudix"/>
    <property type="match status" value="1"/>
</dbReference>
<evidence type="ECO:0000259" key="1">
    <source>
        <dbReference type="PROSITE" id="PS51462"/>
    </source>
</evidence>
<comment type="caution">
    <text evidence="2">The sequence shown here is derived from an EMBL/GenBank/DDBJ whole genome shotgun (WGS) entry which is preliminary data.</text>
</comment>
<keyword evidence="3" id="KW-1185">Reference proteome</keyword>
<protein>
    <submittedName>
        <fullName evidence="2">NUDIX hydrolase</fullName>
    </submittedName>
</protein>
<dbReference type="EMBL" id="JAFHKR010000039">
    <property type="protein sequence ID" value="MBN3555698.1"/>
    <property type="molecule type" value="Genomic_DNA"/>
</dbReference>
<dbReference type="InterPro" id="IPR000086">
    <property type="entry name" value="NUDIX_hydrolase_dom"/>
</dbReference>
<evidence type="ECO:0000313" key="3">
    <source>
        <dbReference type="Proteomes" id="UP001296923"/>
    </source>
</evidence>
<organism evidence="2 3">
    <name type="scientific">Fictibacillus nanhaiensis</name>
    <dbReference type="NCBI Taxonomy" id="742169"/>
    <lineage>
        <taxon>Bacteria</taxon>
        <taxon>Bacillati</taxon>
        <taxon>Bacillota</taxon>
        <taxon>Bacilli</taxon>
        <taxon>Bacillales</taxon>
        <taxon>Fictibacillaceae</taxon>
        <taxon>Fictibacillus</taxon>
    </lineage>
</organism>
<reference evidence="2 3" key="1">
    <citation type="submission" date="2021-01" db="EMBL/GenBank/DDBJ databases">
        <title>Genome Sequencing of Type Strains.</title>
        <authorList>
            <person name="Lemaire J.F."/>
            <person name="Inderbitzin P."/>
            <person name="Collins S.B."/>
            <person name="Wespe N."/>
            <person name="Knight-Connoni V."/>
        </authorList>
    </citation>
    <scope>NUCLEOTIDE SEQUENCE [LARGE SCALE GENOMIC DNA]</scope>
    <source>
        <strain evidence="2 3">DSM 23009</strain>
    </source>
</reference>
<proteinExistence type="predicted"/>
<dbReference type="Gene3D" id="3.90.79.10">
    <property type="entry name" value="Nucleoside Triphosphate Pyrophosphohydrolase"/>
    <property type="match status" value="1"/>
</dbReference>
<dbReference type="CDD" id="cd04692">
    <property type="entry name" value="NUDIX_Hydrolase"/>
    <property type="match status" value="1"/>
</dbReference>
<evidence type="ECO:0000313" key="2">
    <source>
        <dbReference type="EMBL" id="MBN3555698.1"/>
    </source>
</evidence>